<dbReference type="GO" id="GO:0030682">
    <property type="term" value="P:symbiont-mediated perturbation of host defenses"/>
    <property type="evidence" value="ECO:0007669"/>
    <property type="project" value="InterPro"/>
</dbReference>
<dbReference type="InterPro" id="IPR002970">
    <property type="entry name" value="Tick_his-bd"/>
</dbReference>
<dbReference type="AlphaFoldDB" id="A0A023G971"/>
<dbReference type="Pfam" id="PF02098">
    <property type="entry name" value="His_binding"/>
    <property type="match status" value="1"/>
</dbReference>
<keyword evidence="1" id="KW-0732">Signal</keyword>
<organism evidence="2">
    <name type="scientific">Amblyomma triste</name>
    <name type="common">Neotropical tick</name>
    <dbReference type="NCBI Taxonomy" id="251400"/>
    <lineage>
        <taxon>Eukaryota</taxon>
        <taxon>Metazoa</taxon>
        <taxon>Ecdysozoa</taxon>
        <taxon>Arthropoda</taxon>
        <taxon>Chelicerata</taxon>
        <taxon>Arachnida</taxon>
        <taxon>Acari</taxon>
        <taxon>Parasitiformes</taxon>
        <taxon>Ixodida</taxon>
        <taxon>Ixodoidea</taxon>
        <taxon>Ixodidae</taxon>
        <taxon>Amblyomminae</taxon>
        <taxon>Amblyomma</taxon>
    </lineage>
</organism>
<sequence length="183" mass="20870">MLALNLLLVTLAAAAADLISEGHLPPGNLDIRALTRVEGPVMVLRRTHHTNSHHRCLSAKKVQKYTDTQFQYELRSRYGPTPNYDYIKDSVTVYLYKDYKGNYEAKYYSSITGLHVQLQLKEKDAHNVCFVLWVTNSDGNNGCELLMKVSAFQGNIPLACARFYEQYCGAKSIELHRSDCEYR</sequence>
<feature type="signal peptide" evidence="1">
    <location>
        <begin position="1"/>
        <end position="16"/>
    </location>
</feature>
<dbReference type="EMBL" id="GBBM01004632">
    <property type="protein sequence ID" value="JAC30786.1"/>
    <property type="molecule type" value="mRNA"/>
</dbReference>
<proteinExistence type="evidence at transcript level"/>
<name>A0A023G971_AMBTT</name>
<accession>A0A023G971</accession>
<evidence type="ECO:0000313" key="2">
    <source>
        <dbReference type="EMBL" id="JAC30786.1"/>
    </source>
</evidence>
<dbReference type="SUPFAM" id="SSF50814">
    <property type="entry name" value="Lipocalins"/>
    <property type="match status" value="1"/>
</dbReference>
<reference evidence="2" key="1">
    <citation type="submission" date="2014-03" db="EMBL/GenBank/DDBJ databases">
        <title>The sialotranscriptome of Amblyomma triste, Amblyomma parvum and Amblyomma cajennense ticks, uncovered by 454-based RNA-seq.</title>
        <authorList>
            <person name="Garcia G.R."/>
            <person name="Gardinassi L.G."/>
            <person name="Ribeiro J.M."/>
            <person name="Anatriello E."/>
            <person name="Ferreira B.R."/>
            <person name="Moreira H.N."/>
            <person name="Mafra C."/>
            <person name="Olegario M.M."/>
            <person name="Szabo P.J."/>
            <person name="Miranda-Santos I.K."/>
            <person name="Maruyama S.R."/>
        </authorList>
    </citation>
    <scope>NUCLEOTIDE SEQUENCE</scope>
    <source>
        <strain evidence="2">Mato Grasso do Sul</strain>
        <tissue evidence="2">Salivary glands</tissue>
    </source>
</reference>
<dbReference type="GO" id="GO:0043176">
    <property type="term" value="F:amine binding"/>
    <property type="evidence" value="ECO:0007669"/>
    <property type="project" value="InterPro"/>
</dbReference>
<protein>
    <submittedName>
        <fullName evidence="2">Putative secreted protein</fullName>
    </submittedName>
</protein>
<evidence type="ECO:0000256" key="1">
    <source>
        <dbReference type="SAM" id="SignalP"/>
    </source>
</evidence>
<dbReference type="InterPro" id="IPR012674">
    <property type="entry name" value="Calycin"/>
</dbReference>
<feature type="chain" id="PRO_5001517261" evidence="1">
    <location>
        <begin position="17"/>
        <end position="183"/>
    </location>
</feature>
<dbReference type="Gene3D" id="2.40.128.20">
    <property type="match status" value="1"/>
</dbReference>